<reference evidence="1" key="1">
    <citation type="journal article" date="2014" name="Nat. Genet.">
        <title>Genome and transcriptome of the porcine whipworm Trichuris suis.</title>
        <authorList>
            <person name="Jex A.R."/>
            <person name="Nejsum P."/>
            <person name="Schwarz E.M."/>
            <person name="Hu L."/>
            <person name="Young N.D."/>
            <person name="Hall R.S."/>
            <person name="Korhonen P.K."/>
            <person name="Liao S."/>
            <person name="Thamsborg S."/>
            <person name="Xia J."/>
            <person name="Xu P."/>
            <person name="Wang S."/>
            <person name="Scheerlinck J.P."/>
            <person name="Hofmann A."/>
            <person name="Sternberg P.W."/>
            <person name="Wang J."/>
            <person name="Gasser R.B."/>
        </authorList>
    </citation>
    <scope>NUCLEOTIDE SEQUENCE [LARGE SCALE GENOMIC DNA]</scope>
    <source>
        <strain evidence="1">DCEP-RM93F</strain>
    </source>
</reference>
<protein>
    <recommendedName>
        <fullName evidence="2">DUF4371 domain-containing protein</fullName>
    </recommendedName>
</protein>
<gene>
    <name evidence="1" type="ORF">M514_04973</name>
</gene>
<dbReference type="AlphaFoldDB" id="A0A085NNY3"/>
<name>A0A085NNY3_9BILA</name>
<evidence type="ECO:0000313" key="1">
    <source>
        <dbReference type="EMBL" id="KFD71179.1"/>
    </source>
</evidence>
<dbReference type="Proteomes" id="UP000030758">
    <property type="component" value="Unassembled WGS sequence"/>
</dbReference>
<dbReference type="PANTHER" id="PTHR45913">
    <property type="entry name" value="EPM2A-INTERACTING PROTEIN 1"/>
    <property type="match status" value="1"/>
</dbReference>
<organism evidence="1">
    <name type="scientific">Trichuris suis</name>
    <name type="common">pig whipworm</name>
    <dbReference type="NCBI Taxonomy" id="68888"/>
    <lineage>
        <taxon>Eukaryota</taxon>
        <taxon>Metazoa</taxon>
        <taxon>Ecdysozoa</taxon>
        <taxon>Nematoda</taxon>
        <taxon>Enoplea</taxon>
        <taxon>Dorylaimia</taxon>
        <taxon>Trichinellida</taxon>
        <taxon>Trichuridae</taxon>
        <taxon>Trichuris</taxon>
    </lineage>
</organism>
<sequence length="138" mass="15695">MTFLRTTPFALQLGESTLPSNEALLLTYVQLIMDERLLQQLLFARELVTDTKRESIFLVNFFKEKNIPLMNITTVTTDGVPSMVGNHRRFIAQLKEFVPSVLEVYLRDSSAAFGRKTPQLSFELLTAVRHCSGEQSQV</sequence>
<dbReference type="EMBL" id="KL367483">
    <property type="protein sequence ID" value="KFD71179.1"/>
    <property type="molecule type" value="Genomic_DNA"/>
</dbReference>
<evidence type="ECO:0008006" key="2">
    <source>
        <dbReference type="Google" id="ProtNLM"/>
    </source>
</evidence>
<accession>A0A085NNY3</accession>
<proteinExistence type="predicted"/>
<dbReference type="PANTHER" id="PTHR45913:SF22">
    <property type="entry name" value="SCAN BOX DOMAIN-CONTAINING PROTEIN"/>
    <property type="match status" value="1"/>
</dbReference>